<comment type="caution">
    <text evidence="1">The sequence shown here is derived from an EMBL/GenBank/DDBJ whole genome shotgun (WGS) entry which is preliminary data.</text>
</comment>
<evidence type="ECO:0000313" key="1">
    <source>
        <dbReference type="EMBL" id="HGG03746.1"/>
    </source>
</evidence>
<proteinExistence type="predicted"/>
<dbReference type="EMBL" id="DSPX01000255">
    <property type="protein sequence ID" value="HGG03746.1"/>
    <property type="molecule type" value="Genomic_DNA"/>
</dbReference>
<gene>
    <name evidence="1" type="ORF">ENR15_24690</name>
</gene>
<sequence>MCHQLVPPPRQFQQKFTDFAFSLETEAGRRHFRWIKDIELERNIKRYQETDPVFCQWWQGQDEKALLQYFIDIWQDLARGEAERQLAKKHLAAYLEYPRYRAVEQRYETFRDFAAPEETWEKYQHISLVMAQNPDLITKFYHRYRGGKGLEMHFQLEIESEIREEYYRETGEGKYSDWYRLKNTSDRLLKQKLQELGRVDEWKIACCLKAKQALFAVYGKTGRQWMPPSGRHYQDAAAYFNRYYLPEIGEGSNLKQPISADKCEKWINRCLVALKLAPKCVSASQILSEEAEDGETIPPFSYSDPEQDLVAQEEAEKREKALEPLTELLAQKLSELEGENTNQIVLMLRYGLGLPDQAIGDQIGVHQTTVLYRRQQFHRELVRSLSDWVQCHHPDRALLELAALEDDIVAWLQSHYQSRLHPVLFAAFSRLDADSSEFLRQAYILETDLTDIALSYNVKVAAVKGQLASSLDQLSSELISWVDSNFGLSIGAKRKKVLAYVESWIRQVPESDILADI</sequence>
<protein>
    <recommendedName>
        <fullName evidence="2">Sigma-70 family RNA polymerase sigma factor</fullName>
    </recommendedName>
</protein>
<name>A0A7C3ZXV7_9CYAN</name>
<organism evidence="1">
    <name type="scientific">Planktothricoides sp. SpSt-374</name>
    <dbReference type="NCBI Taxonomy" id="2282167"/>
    <lineage>
        <taxon>Bacteria</taxon>
        <taxon>Bacillati</taxon>
        <taxon>Cyanobacteriota</taxon>
        <taxon>Cyanophyceae</taxon>
        <taxon>Oscillatoriophycideae</taxon>
        <taxon>Oscillatoriales</taxon>
        <taxon>Oscillatoriaceae</taxon>
        <taxon>Planktothricoides</taxon>
    </lineage>
</organism>
<evidence type="ECO:0008006" key="2">
    <source>
        <dbReference type="Google" id="ProtNLM"/>
    </source>
</evidence>
<reference evidence="1" key="1">
    <citation type="journal article" date="2020" name="mSystems">
        <title>Genome- and Community-Level Interaction Insights into Carbon Utilization and Element Cycling Functions of Hydrothermarchaeota in Hydrothermal Sediment.</title>
        <authorList>
            <person name="Zhou Z."/>
            <person name="Liu Y."/>
            <person name="Xu W."/>
            <person name="Pan J."/>
            <person name="Luo Z.H."/>
            <person name="Li M."/>
        </authorList>
    </citation>
    <scope>NUCLEOTIDE SEQUENCE [LARGE SCALE GENOMIC DNA]</scope>
    <source>
        <strain evidence="1">SpSt-374</strain>
    </source>
</reference>
<accession>A0A7C3ZXV7</accession>
<dbReference type="AlphaFoldDB" id="A0A7C3ZXV7"/>